<dbReference type="EMBL" id="RJLM01000054">
    <property type="protein sequence ID" value="RWX52707.1"/>
    <property type="molecule type" value="Genomic_DNA"/>
</dbReference>
<name>A0A444JI64_9GAMM</name>
<comment type="caution">
    <text evidence="1">The sequence shown here is derived from an EMBL/GenBank/DDBJ whole genome shotgun (WGS) entry which is preliminary data.</text>
</comment>
<proteinExistence type="predicted"/>
<evidence type="ECO:0000313" key="1">
    <source>
        <dbReference type="EMBL" id="RWX52707.1"/>
    </source>
</evidence>
<reference evidence="1 2" key="1">
    <citation type="submission" date="2018-11" db="EMBL/GenBank/DDBJ databases">
        <title>Photobacterium sp. BEI247 sp. nov., a marine bacterium isolated from Yongle Blue Hole in the South China Sea.</title>
        <authorList>
            <person name="Wang X."/>
        </authorList>
    </citation>
    <scope>NUCLEOTIDE SEQUENCE [LARGE SCALE GENOMIC DNA]</scope>
    <source>
        <strain evidence="2">BEI247</strain>
    </source>
</reference>
<dbReference type="Proteomes" id="UP000287563">
    <property type="component" value="Unassembled WGS sequence"/>
</dbReference>
<protein>
    <submittedName>
        <fullName evidence="1">Uncharacterized protein</fullName>
    </submittedName>
</protein>
<keyword evidence="2" id="KW-1185">Reference proteome</keyword>
<organism evidence="1 2">
    <name type="scientific">Photobacterium chitinilyticum</name>
    <dbReference type="NCBI Taxonomy" id="2485123"/>
    <lineage>
        <taxon>Bacteria</taxon>
        <taxon>Pseudomonadati</taxon>
        <taxon>Pseudomonadota</taxon>
        <taxon>Gammaproteobacteria</taxon>
        <taxon>Vibrionales</taxon>
        <taxon>Vibrionaceae</taxon>
        <taxon>Photobacterium</taxon>
    </lineage>
</organism>
<dbReference type="AlphaFoldDB" id="A0A444JI64"/>
<gene>
    <name evidence="1" type="ORF">EDI28_25915</name>
</gene>
<evidence type="ECO:0000313" key="2">
    <source>
        <dbReference type="Proteomes" id="UP000287563"/>
    </source>
</evidence>
<sequence length="73" mass="8282">MLSCESVGAFLCLLVWCSSQARSYQVVMQVSLAQIVESNSELLKYELVACMTQIYHAWKDFRPNEFVLMDGVA</sequence>
<accession>A0A444JI64</accession>